<evidence type="ECO:0000313" key="10">
    <source>
        <dbReference type="Proteomes" id="UP000002051"/>
    </source>
</evidence>
<evidence type="ECO:0000256" key="1">
    <source>
        <dbReference type="ARBA" id="ARBA00004370"/>
    </source>
</evidence>
<gene>
    <name evidence="8" type="ordered locus">MTR_8g031060</name>
</gene>
<evidence type="ECO:0000313" key="9">
    <source>
        <dbReference type="EnsemblPlants" id="KEH18873"/>
    </source>
</evidence>
<sequence>MAASSTGFDISLLSCFINWSGALGISEVGNFFSGISFQCSSPFEIENKIKIGDIEGEVMEIGIFRIKVLTSQNLLIQIPNFNFSSKDLLHMLDYHAEVQKISIKNLSVSTF</sequence>
<keyword evidence="4" id="KW-0406">Ion transport</keyword>
<evidence type="ECO:0000256" key="4">
    <source>
        <dbReference type="ARBA" id="ARBA00023065"/>
    </source>
</evidence>
<evidence type="ECO:0000313" key="8">
    <source>
        <dbReference type="EMBL" id="KEH18873.1"/>
    </source>
</evidence>
<keyword evidence="10" id="KW-1185">Reference proteome</keyword>
<evidence type="ECO:0000256" key="3">
    <source>
        <dbReference type="ARBA" id="ARBA00022989"/>
    </source>
</evidence>
<reference evidence="8 10" key="2">
    <citation type="journal article" date="2014" name="BMC Genomics">
        <title>An improved genome release (version Mt4.0) for the model legume Medicago truncatula.</title>
        <authorList>
            <person name="Tang H."/>
            <person name="Krishnakumar V."/>
            <person name="Bidwell S."/>
            <person name="Rosen B."/>
            <person name="Chan A."/>
            <person name="Zhou S."/>
            <person name="Gentzbittel L."/>
            <person name="Childs K.L."/>
            <person name="Yandell M."/>
            <person name="Gundlach H."/>
            <person name="Mayer K.F."/>
            <person name="Schwartz D.C."/>
            <person name="Town C.D."/>
        </authorList>
    </citation>
    <scope>GENOME REANNOTATION</scope>
    <source>
        <strain evidence="8">A17</strain>
        <strain evidence="9 10">cv. Jemalong A17</strain>
    </source>
</reference>
<evidence type="ECO:0000259" key="7">
    <source>
        <dbReference type="Pfam" id="PF00924"/>
    </source>
</evidence>
<comment type="subcellular location">
    <subcellularLocation>
        <location evidence="1">Membrane</location>
    </subcellularLocation>
</comment>
<evidence type="ECO:0000256" key="2">
    <source>
        <dbReference type="ARBA" id="ARBA00022692"/>
    </source>
</evidence>
<dbReference type="STRING" id="3880.A0A072TPZ1"/>
<dbReference type="EMBL" id="CM001224">
    <property type="protein sequence ID" value="KEH18873.1"/>
    <property type="molecule type" value="Genomic_DNA"/>
</dbReference>
<keyword evidence="5" id="KW-0472">Membrane</keyword>
<dbReference type="SUPFAM" id="SSF50182">
    <property type="entry name" value="Sm-like ribonucleoproteins"/>
    <property type="match status" value="1"/>
</dbReference>
<keyword evidence="4" id="KW-0813">Transport</keyword>
<keyword evidence="6" id="KW-0407">Ion channel</keyword>
<dbReference type="PANTHER" id="PTHR30566:SF5">
    <property type="entry name" value="MECHANOSENSITIVE ION CHANNEL PROTEIN 1, MITOCHONDRIAL-RELATED"/>
    <property type="match status" value="1"/>
</dbReference>
<dbReference type="GO" id="GO:0016020">
    <property type="term" value="C:membrane"/>
    <property type="evidence" value="ECO:0007669"/>
    <property type="project" value="UniProtKB-SubCell"/>
</dbReference>
<reference evidence="8 10" key="1">
    <citation type="journal article" date="2011" name="Nature">
        <title>The Medicago genome provides insight into the evolution of rhizobial symbioses.</title>
        <authorList>
            <person name="Young N.D."/>
            <person name="Debelle F."/>
            <person name="Oldroyd G.E."/>
            <person name="Geurts R."/>
            <person name="Cannon S.B."/>
            <person name="Udvardi M.K."/>
            <person name="Benedito V.A."/>
            <person name="Mayer K.F."/>
            <person name="Gouzy J."/>
            <person name="Schoof H."/>
            <person name="Van de Peer Y."/>
            <person name="Proost S."/>
            <person name="Cook D.R."/>
            <person name="Meyers B.C."/>
            <person name="Spannagl M."/>
            <person name="Cheung F."/>
            <person name="De Mita S."/>
            <person name="Krishnakumar V."/>
            <person name="Gundlach H."/>
            <person name="Zhou S."/>
            <person name="Mudge J."/>
            <person name="Bharti A.K."/>
            <person name="Murray J.D."/>
            <person name="Naoumkina M.A."/>
            <person name="Rosen B."/>
            <person name="Silverstein K.A."/>
            <person name="Tang H."/>
            <person name="Rombauts S."/>
            <person name="Zhao P.X."/>
            <person name="Zhou P."/>
            <person name="Barbe V."/>
            <person name="Bardou P."/>
            <person name="Bechner M."/>
            <person name="Bellec A."/>
            <person name="Berger A."/>
            <person name="Berges H."/>
            <person name="Bidwell S."/>
            <person name="Bisseling T."/>
            <person name="Choisne N."/>
            <person name="Couloux A."/>
            <person name="Denny R."/>
            <person name="Deshpande S."/>
            <person name="Dai X."/>
            <person name="Doyle J.J."/>
            <person name="Dudez A.M."/>
            <person name="Farmer A.D."/>
            <person name="Fouteau S."/>
            <person name="Franken C."/>
            <person name="Gibelin C."/>
            <person name="Gish J."/>
            <person name="Goldstein S."/>
            <person name="Gonzalez A.J."/>
            <person name="Green P.J."/>
            <person name="Hallab A."/>
            <person name="Hartog M."/>
            <person name="Hua A."/>
            <person name="Humphray S.J."/>
            <person name="Jeong D.H."/>
            <person name="Jing Y."/>
            <person name="Jocker A."/>
            <person name="Kenton S.M."/>
            <person name="Kim D.J."/>
            <person name="Klee K."/>
            <person name="Lai H."/>
            <person name="Lang C."/>
            <person name="Lin S."/>
            <person name="Macmil S.L."/>
            <person name="Magdelenat G."/>
            <person name="Matthews L."/>
            <person name="McCorrison J."/>
            <person name="Monaghan E.L."/>
            <person name="Mun J.H."/>
            <person name="Najar F.Z."/>
            <person name="Nicholson C."/>
            <person name="Noirot C."/>
            <person name="O'Bleness M."/>
            <person name="Paule C.R."/>
            <person name="Poulain J."/>
            <person name="Prion F."/>
            <person name="Qin B."/>
            <person name="Qu C."/>
            <person name="Retzel E.F."/>
            <person name="Riddle C."/>
            <person name="Sallet E."/>
            <person name="Samain S."/>
            <person name="Samson N."/>
            <person name="Sanders I."/>
            <person name="Saurat O."/>
            <person name="Scarpelli C."/>
            <person name="Schiex T."/>
            <person name="Segurens B."/>
            <person name="Severin A.J."/>
            <person name="Sherrier D.J."/>
            <person name="Shi R."/>
            <person name="Sims S."/>
            <person name="Singer S.R."/>
            <person name="Sinharoy S."/>
            <person name="Sterck L."/>
            <person name="Viollet A."/>
            <person name="Wang B.B."/>
            <person name="Wang K."/>
            <person name="Wang M."/>
            <person name="Wang X."/>
            <person name="Warfsmann J."/>
            <person name="Weissenbach J."/>
            <person name="White D.D."/>
            <person name="White J.D."/>
            <person name="Wiley G.B."/>
            <person name="Wincker P."/>
            <person name="Xing Y."/>
            <person name="Yang L."/>
            <person name="Yao Z."/>
            <person name="Ying F."/>
            <person name="Zhai J."/>
            <person name="Zhou L."/>
            <person name="Zuber A."/>
            <person name="Denarie J."/>
            <person name="Dixon R.A."/>
            <person name="May G.D."/>
            <person name="Schwartz D.C."/>
            <person name="Rogers J."/>
            <person name="Quetier F."/>
            <person name="Town C.D."/>
            <person name="Roe B.A."/>
        </authorList>
    </citation>
    <scope>NUCLEOTIDE SEQUENCE [LARGE SCALE GENOMIC DNA]</scope>
    <source>
        <strain evidence="8">A17</strain>
        <strain evidence="9 10">cv. Jemalong A17</strain>
    </source>
</reference>
<dbReference type="PANTHER" id="PTHR30566">
    <property type="entry name" value="YNAI-RELATED MECHANOSENSITIVE ION CHANNEL"/>
    <property type="match status" value="1"/>
</dbReference>
<organism evidence="8 10">
    <name type="scientific">Medicago truncatula</name>
    <name type="common">Barrel medic</name>
    <name type="synonym">Medicago tribuloides</name>
    <dbReference type="NCBI Taxonomy" id="3880"/>
    <lineage>
        <taxon>Eukaryota</taxon>
        <taxon>Viridiplantae</taxon>
        <taxon>Streptophyta</taxon>
        <taxon>Embryophyta</taxon>
        <taxon>Tracheophyta</taxon>
        <taxon>Spermatophyta</taxon>
        <taxon>Magnoliopsida</taxon>
        <taxon>eudicotyledons</taxon>
        <taxon>Gunneridae</taxon>
        <taxon>Pentapetalae</taxon>
        <taxon>rosids</taxon>
        <taxon>fabids</taxon>
        <taxon>Fabales</taxon>
        <taxon>Fabaceae</taxon>
        <taxon>Papilionoideae</taxon>
        <taxon>50 kb inversion clade</taxon>
        <taxon>NPAAA clade</taxon>
        <taxon>Hologalegina</taxon>
        <taxon>IRL clade</taxon>
        <taxon>Trifolieae</taxon>
        <taxon>Medicago</taxon>
    </lineage>
</organism>
<protein>
    <submittedName>
        <fullName evidence="8">Mechanosensitive ion channel domain-like protein</fullName>
    </submittedName>
</protein>
<dbReference type="Gene3D" id="2.30.30.60">
    <property type="match status" value="1"/>
</dbReference>
<dbReference type="EnsemblPlants" id="KEH18873">
    <property type="protein sequence ID" value="KEH18873"/>
    <property type="gene ID" value="MTR_8g031060"/>
</dbReference>
<dbReference type="AlphaFoldDB" id="A0A072TPZ1"/>
<dbReference type="InterPro" id="IPR006685">
    <property type="entry name" value="MscS_channel_2nd"/>
</dbReference>
<proteinExistence type="predicted"/>
<keyword evidence="3" id="KW-1133">Transmembrane helix</keyword>
<dbReference type="InterPro" id="IPR023408">
    <property type="entry name" value="MscS_beta-dom_sf"/>
</dbReference>
<evidence type="ECO:0000256" key="5">
    <source>
        <dbReference type="ARBA" id="ARBA00023136"/>
    </source>
</evidence>
<reference evidence="9" key="3">
    <citation type="submission" date="2015-04" db="UniProtKB">
        <authorList>
            <consortium name="EnsemblPlants"/>
        </authorList>
    </citation>
    <scope>IDENTIFICATION</scope>
    <source>
        <strain evidence="9">cv. Jemalong A17</strain>
    </source>
</reference>
<evidence type="ECO:0000256" key="6">
    <source>
        <dbReference type="ARBA" id="ARBA00023303"/>
    </source>
</evidence>
<keyword evidence="2" id="KW-0812">Transmembrane</keyword>
<dbReference type="InterPro" id="IPR010920">
    <property type="entry name" value="LSM_dom_sf"/>
</dbReference>
<dbReference type="HOGENOM" id="CLU_2162198_0_0_1"/>
<dbReference type="Pfam" id="PF00924">
    <property type="entry name" value="MS_channel_2nd"/>
    <property type="match status" value="1"/>
</dbReference>
<name>A0A072TPZ1_MEDTR</name>
<dbReference type="Proteomes" id="UP000002051">
    <property type="component" value="Chromosome 8"/>
</dbReference>
<feature type="domain" description="Mechanosensitive ion channel MscS" evidence="7">
    <location>
        <begin position="28"/>
        <end position="85"/>
    </location>
</feature>
<dbReference type="GO" id="GO:0034220">
    <property type="term" value="P:monoatomic ion transmembrane transport"/>
    <property type="evidence" value="ECO:0007669"/>
    <property type="project" value="UniProtKB-KW"/>
</dbReference>
<accession>A0A072TPZ1</accession>